<dbReference type="SUPFAM" id="SSF54117">
    <property type="entry name" value="Interleukin 8-like chemokines"/>
    <property type="match status" value="1"/>
</dbReference>
<dbReference type="Proteomes" id="UP001066276">
    <property type="component" value="Chromosome 1_2"/>
</dbReference>
<evidence type="ECO:0000259" key="5">
    <source>
        <dbReference type="SMART" id="SM00199"/>
    </source>
</evidence>
<dbReference type="Pfam" id="PF00048">
    <property type="entry name" value="IL8"/>
    <property type="match status" value="1"/>
</dbReference>
<keyword evidence="4" id="KW-0964">Secreted</keyword>
<comment type="similarity">
    <text evidence="2">Belongs to the intercrine alpha (chemokine CxC) family.</text>
</comment>
<dbReference type="SMART" id="SM00199">
    <property type="entry name" value="SCY"/>
    <property type="match status" value="1"/>
</dbReference>
<dbReference type="InterPro" id="IPR001811">
    <property type="entry name" value="Chemokine_IL8-like_dom"/>
</dbReference>
<protein>
    <recommendedName>
        <fullName evidence="5">Chemokine interleukin-8-like domain-containing protein</fullName>
    </recommendedName>
</protein>
<dbReference type="EMBL" id="JANPWB010000002">
    <property type="protein sequence ID" value="KAJ1205025.1"/>
    <property type="molecule type" value="Genomic_DNA"/>
</dbReference>
<dbReference type="InterPro" id="IPR036048">
    <property type="entry name" value="Interleukin_8-like_sf"/>
</dbReference>
<dbReference type="Gene3D" id="2.40.50.40">
    <property type="match status" value="1"/>
</dbReference>
<dbReference type="PRINTS" id="PR00437">
    <property type="entry name" value="SMALLCYTKCXC"/>
</dbReference>
<sequence>MDHGIGNLWDGTCKGPDKPTPDLSLVLRGREESAKCGGRLVTLPGSGQVFEGIYAGQRCRCHKRTSAFIHPKMYTRLEIFPKGISCQREEVIITLLSGKMVCVEPDAKWLKTILGYLDRKKKRHERSK</sequence>
<comment type="subcellular location">
    <subcellularLocation>
        <location evidence="1">Secreted</location>
    </subcellularLocation>
</comment>
<evidence type="ECO:0000256" key="2">
    <source>
        <dbReference type="ARBA" id="ARBA00010665"/>
    </source>
</evidence>
<dbReference type="FunFam" id="2.40.50.40:FF:000004">
    <property type="entry name" value="C-X-C motif chemokine"/>
    <property type="match status" value="1"/>
</dbReference>
<gene>
    <name evidence="6" type="ORF">NDU88_000460</name>
</gene>
<evidence type="ECO:0000313" key="6">
    <source>
        <dbReference type="EMBL" id="KAJ1205025.1"/>
    </source>
</evidence>
<dbReference type="GO" id="GO:0008009">
    <property type="term" value="F:chemokine activity"/>
    <property type="evidence" value="ECO:0007669"/>
    <property type="project" value="InterPro"/>
</dbReference>
<evidence type="ECO:0000256" key="1">
    <source>
        <dbReference type="ARBA" id="ARBA00004613"/>
    </source>
</evidence>
<keyword evidence="7" id="KW-1185">Reference proteome</keyword>
<feature type="domain" description="Chemokine interleukin-8-like" evidence="5">
    <location>
        <begin position="56"/>
        <end position="117"/>
    </location>
</feature>
<comment type="caution">
    <text evidence="6">The sequence shown here is derived from an EMBL/GenBank/DDBJ whole genome shotgun (WGS) entry which is preliminary data.</text>
</comment>
<evidence type="ECO:0000313" key="7">
    <source>
        <dbReference type="Proteomes" id="UP001066276"/>
    </source>
</evidence>
<reference evidence="6" key="1">
    <citation type="journal article" date="2022" name="bioRxiv">
        <title>Sequencing and chromosome-scale assembly of the giantPleurodeles waltlgenome.</title>
        <authorList>
            <person name="Brown T."/>
            <person name="Elewa A."/>
            <person name="Iarovenko S."/>
            <person name="Subramanian E."/>
            <person name="Araus A.J."/>
            <person name="Petzold A."/>
            <person name="Susuki M."/>
            <person name="Suzuki K.-i.T."/>
            <person name="Hayashi T."/>
            <person name="Toyoda A."/>
            <person name="Oliveira C."/>
            <person name="Osipova E."/>
            <person name="Leigh N.D."/>
            <person name="Simon A."/>
            <person name="Yun M.H."/>
        </authorList>
    </citation>
    <scope>NUCLEOTIDE SEQUENCE</scope>
    <source>
        <strain evidence="6">20211129_DDA</strain>
        <tissue evidence="6">Liver</tissue>
    </source>
</reference>
<dbReference type="AlphaFoldDB" id="A0AAV7VTJ1"/>
<dbReference type="CDD" id="cd00273">
    <property type="entry name" value="Chemokine_CXC"/>
    <property type="match status" value="1"/>
</dbReference>
<evidence type="ECO:0000256" key="4">
    <source>
        <dbReference type="ARBA" id="ARBA00022525"/>
    </source>
</evidence>
<proteinExistence type="inferred from homology"/>
<organism evidence="6 7">
    <name type="scientific">Pleurodeles waltl</name>
    <name type="common">Iberian ribbed newt</name>
    <dbReference type="NCBI Taxonomy" id="8319"/>
    <lineage>
        <taxon>Eukaryota</taxon>
        <taxon>Metazoa</taxon>
        <taxon>Chordata</taxon>
        <taxon>Craniata</taxon>
        <taxon>Vertebrata</taxon>
        <taxon>Euteleostomi</taxon>
        <taxon>Amphibia</taxon>
        <taxon>Batrachia</taxon>
        <taxon>Caudata</taxon>
        <taxon>Salamandroidea</taxon>
        <taxon>Salamandridae</taxon>
        <taxon>Pleurodelinae</taxon>
        <taxon>Pleurodeles</taxon>
    </lineage>
</organism>
<dbReference type="InterPro" id="IPR001089">
    <property type="entry name" value="Chemokine_CXC"/>
</dbReference>
<keyword evidence="3" id="KW-0202">Cytokine</keyword>
<evidence type="ECO:0000256" key="3">
    <source>
        <dbReference type="ARBA" id="ARBA00022514"/>
    </source>
</evidence>
<dbReference type="InterPro" id="IPR033899">
    <property type="entry name" value="CXC_Chemokine_domain"/>
</dbReference>
<accession>A0AAV7VTJ1</accession>
<dbReference type="GO" id="GO:0006952">
    <property type="term" value="P:defense response"/>
    <property type="evidence" value="ECO:0007669"/>
    <property type="project" value="InterPro"/>
</dbReference>
<dbReference type="GO" id="GO:0006955">
    <property type="term" value="P:immune response"/>
    <property type="evidence" value="ECO:0007669"/>
    <property type="project" value="InterPro"/>
</dbReference>
<dbReference type="GO" id="GO:0005615">
    <property type="term" value="C:extracellular space"/>
    <property type="evidence" value="ECO:0007669"/>
    <property type="project" value="UniProtKB-KW"/>
</dbReference>
<name>A0AAV7VTJ1_PLEWA</name>